<feature type="binding site" evidence="11">
    <location>
        <begin position="308"/>
        <end position="312"/>
    </location>
    <ligand>
        <name>FMN</name>
        <dbReference type="ChEBI" id="CHEBI:58210"/>
    </ligand>
</feature>
<comment type="cofactor">
    <cofactor evidence="11 12">
        <name>FMNH2</name>
        <dbReference type="ChEBI" id="CHEBI:57618"/>
    </cofactor>
    <text evidence="11 12">Reduced FMN (FMNH(2)).</text>
</comment>
<dbReference type="GO" id="GO:0005829">
    <property type="term" value="C:cytosol"/>
    <property type="evidence" value="ECO:0007669"/>
    <property type="project" value="TreeGrafter"/>
</dbReference>
<dbReference type="PANTHER" id="PTHR21085:SF0">
    <property type="entry name" value="CHORISMATE SYNTHASE"/>
    <property type="match status" value="1"/>
</dbReference>
<feature type="binding site" evidence="11">
    <location>
        <begin position="248"/>
        <end position="249"/>
    </location>
    <ligand>
        <name>FMN</name>
        <dbReference type="ChEBI" id="CHEBI:58210"/>
    </ligand>
</feature>
<feature type="binding site" evidence="11">
    <location>
        <position position="293"/>
    </location>
    <ligand>
        <name>FMN</name>
        <dbReference type="ChEBI" id="CHEBI:58210"/>
    </ligand>
</feature>
<dbReference type="FunFam" id="3.60.150.10:FF:000002">
    <property type="entry name" value="Chorismate synthase"/>
    <property type="match status" value="1"/>
</dbReference>
<keyword evidence="8 11" id="KW-0521">NADP</keyword>
<dbReference type="RefSeq" id="WP_014425166.1">
    <property type="nucleotide sequence ID" value="NC_017068.1"/>
</dbReference>
<feature type="binding site" evidence="11">
    <location>
        <begin position="129"/>
        <end position="131"/>
    </location>
    <ligand>
        <name>FMN</name>
        <dbReference type="ChEBI" id="CHEBI:58210"/>
    </ligand>
</feature>
<evidence type="ECO:0000313" key="13">
    <source>
        <dbReference type="EMBL" id="BAL83736.1"/>
    </source>
</evidence>
<dbReference type="GO" id="GO:0009073">
    <property type="term" value="P:aromatic amino acid family biosynthetic process"/>
    <property type="evidence" value="ECO:0007669"/>
    <property type="project" value="UniProtKB-KW"/>
</dbReference>
<dbReference type="GO" id="GO:0008652">
    <property type="term" value="P:amino acid biosynthetic process"/>
    <property type="evidence" value="ECO:0007669"/>
    <property type="project" value="UniProtKB-KW"/>
</dbReference>
<dbReference type="PROSITE" id="PS00787">
    <property type="entry name" value="CHORISMATE_SYNTHASE_1"/>
    <property type="match status" value="1"/>
</dbReference>
<evidence type="ECO:0000256" key="8">
    <source>
        <dbReference type="ARBA" id="ARBA00022857"/>
    </source>
</evidence>
<keyword evidence="7 11" id="KW-0274">FAD</keyword>
<feature type="binding site" evidence="11">
    <location>
        <position position="42"/>
    </location>
    <ligand>
        <name>NADP(+)</name>
        <dbReference type="ChEBI" id="CHEBI:58349"/>
    </ligand>
</feature>
<comment type="similarity">
    <text evidence="2 11 12">Belongs to the chorismate synthase family.</text>
</comment>
<organism evidence="13 14">
    <name type="scientific">Selenomonas ruminantium subsp. lactilytica (strain NBRC 103574 / TAM6421)</name>
    <dbReference type="NCBI Taxonomy" id="927704"/>
    <lineage>
        <taxon>Bacteria</taxon>
        <taxon>Bacillati</taxon>
        <taxon>Bacillota</taxon>
        <taxon>Negativicutes</taxon>
        <taxon>Selenomonadales</taxon>
        <taxon>Selenomonadaceae</taxon>
        <taxon>Selenomonas</taxon>
    </lineage>
</organism>
<dbReference type="eggNOG" id="COG0082">
    <property type="taxonomic scope" value="Bacteria"/>
</dbReference>
<evidence type="ECO:0000256" key="3">
    <source>
        <dbReference type="ARBA" id="ARBA00013036"/>
    </source>
</evidence>
<dbReference type="SUPFAM" id="SSF103263">
    <property type="entry name" value="Chorismate synthase, AroC"/>
    <property type="match status" value="1"/>
</dbReference>
<dbReference type="Proteomes" id="UP000007887">
    <property type="component" value="Chromosome"/>
</dbReference>
<evidence type="ECO:0000256" key="5">
    <source>
        <dbReference type="ARBA" id="ARBA00022630"/>
    </source>
</evidence>
<evidence type="ECO:0000256" key="4">
    <source>
        <dbReference type="ARBA" id="ARBA00022605"/>
    </source>
</evidence>
<evidence type="ECO:0000256" key="7">
    <source>
        <dbReference type="ARBA" id="ARBA00022827"/>
    </source>
</evidence>
<evidence type="ECO:0000256" key="2">
    <source>
        <dbReference type="ARBA" id="ARBA00008014"/>
    </source>
</evidence>
<feature type="binding site" evidence="11">
    <location>
        <position position="334"/>
    </location>
    <ligand>
        <name>FMN</name>
        <dbReference type="ChEBI" id="CHEBI:58210"/>
    </ligand>
</feature>
<comment type="function">
    <text evidence="11">Catalyzes the anti-1,4-elimination of the C-3 phosphate and the C-6 proR hydrogen from 5-enolpyruvylshikimate-3-phosphate (EPSP) to yield chorismate, which is the branch point compound that serves as the starting substrate for the three terminal pathways of aromatic amino acid biosynthesis. This reaction introduces a second double bond into the aromatic ring system.</text>
</comment>
<dbReference type="OrthoDB" id="9771806at2"/>
<dbReference type="InterPro" id="IPR020541">
    <property type="entry name" value="Chorismate_synthase_CS"/>
</dbReference>
<keyword evidence="6 11" id="KW-0288">FMN</keyword>
<evidence type="ECO:0000256" key="1">
    <source>
        <dbReference type="ARBA" id="ARBA00005044"/>
    </source>
</evidence>
<dbReference type="EC" id="4.2.3.5" evidence="3 11"/>
<keyword evidence="10 11" id="KW-0456">Lyase</keyword>
<dbReference type="KEGG" id="sri:SELR_20280"/>
<evidence type="ECO:0000256" key="12">
    <source>
        <dbReference type="RuleBase" id="RU000605"/>
    </source>
</evidence>
<dbReference type="Gene3D" id="3.60.150.10">
    <property type="entry name" value="Chorismate synthase AroC"/>
    <property type="match status" value="1"/>
</dbReference>
<comment type="pathway">
    <text evidence="1 11 12">Metabolic intermediate biosynthesis; chorismate biosynthesis; chorismate from D-erythrose 4-phosphate and phosphoenolpyruvate: step 7/7.</text>
</comment>
<dbReference type="InterPro" id="IPR000453">
    <property type="entry name" value="Chorismate_synth"/>
</dbReference>
<name>I0GSJ9_SELRL</name>
<evidence type="ECO:0000256" key="11">
    <source>
        <dbReference type="HAMAP-Rule" id="MF_00300"/>
    </source>
</evidence>
<proteinExistence type="inferred from homology"/>
<dbReference type="NCBIfam" id="NF003793">
    <property type="entry name" value="PRK05382.1"/>
    <property type="match status" value="1"/>
</dbReference>
<evidence type="ECO:0000256" key="9">
    <source>
        <dbReference type="ARBA" id="ARBA00023141"/>
    </source>
</evidence>
<comment type="catalytic activity">
    <reaction evidence="11 12">
        <text>5-O-(1-carboxyvinyl)-3-phosphoshikimate = chorismate + phosphate</text>
        <dbReference type="Rhea" id="RHEA:21020"/>
        <dbReference type="ChEBI" id="CHEBI:29748"/>
        <dbReference type="ChEBI" id="CHEBI:43474"/>
        <dbReference type="ChEBI" id="CHEBI:57701"/>
        <dbReference type="EC" id="4.2.3.5"/>
    </reaction>
</comment>
<evidence type="ECO:0000313" key="14">
    <source>
        <dbReference type="Proteomes" id="UP000007887"/>
    </source>
</evidence>
<dbReference type="PATRIC" id="fig|927704.6.peg.2101"/>
<dbReference type="GO" id="GO:0004107">
    <property type="term" value="F:chorismate synthase activity"/>
    <property type="evidence" value="ECO:0007669"/>
    <property type="project" value="UniProtKB-UniRule"/>
</dbReference>
<keyword evidence="4 11" id="KW-0028">Amino-acid biosynthesis</keyword>
<gene>
    <name evidence="11 13" type="primary">aroC</name>
    <name evidence="13" type="ordered locus">SELR_20280</name>
</gene>
<dbReference type="GO" id="GO:0010181">
    <property type="term" value="F:FMN binding"/>
    <property type="evidence" value="ECO:0007669"/>
    <property type="project" value="TreeGrafter"/>
</dbReference>
<comment type="subunit">
    <text evidence="11">Homotetramer.</text>
</comment>
<dbReference type="HOGENOM" id="CLU_034547_2_0_9"/>
<keyword evidence="5 11" id="KW-0285">Flavoprotein</keyword>
<accession>I0GSJ9</accession>
<dbReference type="PROSITE" id="PS00788">
    <property type="entry name" value="CHORISMATE_SYNTHASE_2"/>
    <property type="match status" value="1"/>
</dbReference>
<keyword evidence="9 11" id="KW-0057">Aromatic amino acid biosynthesis</keyword>
<protein>
    <recommendedName>
        <fullName evidence="3 11">Chorismate synthase</fullName>
        <shortName evidence="11">CS</shortName>
        <ecNumber evidence="3 11">4.2.3.5</ecNumber>
    </recommendedName>
    <alternativeName>
        <fullName evidence="11">5-enolpyruvylshikimate-3-phosphate phospholyase</fullName>
    </alternativeName>
</protein>
<dbReference type="NCBIfam" id="TIGR00033">
    <property type="entry name" value="aroC"/>
    <property type="match status" value="1"/>
</dbReference>
<feature type="binding site" evidence="11">
    <location>
        <position position="48"/>
    </location>
    <ligand>
        <name>NADP(+)</name>
        <dbReference type="ChEBI" id="CHEBI:58349"/>
    </ligand>
</feature>
<dbReference type="AlphaFoldDB" id="I0GSJ9"/>
<evidence type="ECO:0000256" key="10">
    <source>
        <dbReference type="ARBA" id="ARBA00023239"/>
    </source>
</evidence>
<dbReference type="CDD" id="cd07304">
    <property type="entry name" value="Chorismate_synthase"/>
    <property type="match status" value="1"/>
</dbReference>
<dbReference type="InterPro" id="IPR035904">
    <property type="entry name" value="Chorismate_synth_AroC_sf"/>
</dbReference>
<reference evidence="13 14" key="1">
    <citation type="submission" date="2011-10" db="EMBL/GenBank/DDBJ databases">
        <title>Whole genome sequence of Selenomonas ruminantium subsp. lactilytica TAM6421.</title>
        <authorList>
            <person name="Oguchi A."/>
            <person name="Ankai A."/>
            <person name="Kaneko J."/>
            <person name="Yamada-Narita S."/>
            <person name="Fukui S."/>
            <person name="Takahashi M."/>
            <person name="Onodera T."/>
            <person name="Kojima S."/>
            <person name="Fushimi T."/>
            <person name="Abe N."/>
            <person name="Kamio Y."/>
            <person name="Yamazaki S."/>
            <person name="Fujita N."/>
        </authorList>
    </citation>
    <scope>NUCLEOTIDE SEQUENCE [LARGE SCALE GENOMIC DNA]</scope>
    <source>
        <strain evidence="14">NBRC 103574 / TAM6421</strain>
    </source>
</reference>
<dbReference type="HAMAP" id="MF_00300">
    <property type="entry name" value="Chorismate_synth"/>
    <property type="match status" value="1"/>
</dbReference>
<dbReference type="UniPathway" id="UPA00053">
    <property type="reaction ID" value="UER00090"/>
</dbReference>
<sequence>MSELRFMTAGESHGPRLTAILEGLPAGLRLEREDIDRDLARRQQGYGRGGRMKIETDKVEVLSGVRFNETLGGPITLQVINKDFANWNGRMAAFGEPEGASVTAARPGHADLTGVMKYDRQDVRDILERSSARETTMRVAVGAVCKAFLRELGIEVVSHVTTLGGIDVDMSKIDRSKIGEDIGSELNCYDADAEQQMKQRIDEAKAAGDTLGGIFEVIVKGLPMGLGSHIQWDRRLDARLSAAMMSIQAIKGVEIGAGFDCGRLPGSEIHDEIFVDEAGKVYRRTNRAGGLEGGMTNGEEVVLRAAMKPIPTLMTPLKSIDIKSREAVLACKERSDTCAVSAASVVGEAMVAFVIAQAICEKFGSDALADVKAAMQAYKERLAKDWWLHA</sequence>
<dbReference type="PIRSF" id="PIRSF001456">
    <property type="entry name" value="Chorismate_synth"/>
    <property type="match status" value="1"/>
</dbReference>
<dbReference type="GO" id="GO:0009423">
    <property type="term" value="P:chorismate biosynthetic process"/>
    <property type="evidence" value="ECO:0007669"/>
    <property type="project" value="UniProtKB-UniRule"/>
</dbReference>
<dbReference type="EMBL" id="AP012292">
    <property type="protein sequence ID" value="BAL83736.1"/>
    <property type="molecule type" value="Genomic_DNA"/>
</dbReference>
<dbReference type="Pfam" id="PF01264">
    <property type="entry name" value="Chorismate_synt"/>
    <property type="match status" value="1"/>
</dbReference>
<evidence type="ECO:0000256" key="6">
    <source>
        <dbReference type="ARBA" id="ARBA00022643"/>
    </source>
</evidence>
<dbReference type="PANTHER" id="PTHR21085">
    <property type="entry name" value="CHORISMATE SYNTHASE"/>
    <property type="match status" value="1"/>
</dbReference>